<evidence type="ECO:0000313" key="2">
    <source>
        <dbReference type="Proteomes" id="UP000275925"/>
    </source>
</evidence>
<sequence>MTEVTPEQLAEFYRELATALGVEILPQNAEYLIEYRATEKIKHEPWQSFLVLLKNSTLRDANNLTLGQKLILVDSLRLYMLRENKILDHQFFKTIYKKLAATREIFLDLQGVLNYQATRKEKYKLISLRKYGPVKDSVFRNPLRDKFAAALRQNDFPGALAVVLLVNFRKITGQGGLTKEYLDRLEAELLAAAGELRLDPAPLAKSFQEDAARLNLHYASPDAARYDNNPAIRWINT</sequence>
<evidence type="ECO:0000313" key="1">
    <source>
        <dbReference type="EMBL" id="GBR76322.1"/>
    </source>
</evidence>
<comment type="caution">
    <text evidence="1">The sequence shown here is derived from an EMBL/GenBank/DDBJ whole genome shotgun (WGS) entry which is preliminary data.</text>
</comment>
<keyword evidence="2" id="KW-1185">Reference proteome</keyword>
<accession>A0A388TGS7</accession>
<gene>
    <name evidence="1" type="ORF">NO2_0890</name>
</gene>
<organism evidence="1 2">
    <name type="scientific">Candidatus Termititenax persephonae</name>
    <dbReference type="NCBI Taxonomy" id="2218525"/>
    <lineage>
        <taxon>Bacteria</taxon>
        <taxon>Bacillati</taxon>
        <taxon>Candidatus Margulisiibacteriota</taxon>
        <taxon>Candidatus Termititenacia</taxon>
        <taxon>Candidatus Termititenacales</taxon>
        <taxon>Candidatus Termititenacaceae</taxon>
        <taxon>Candidatus Termititenax</taxon>
    </lineage>
</organism>
<reference evidence="1 2" key="1">
    <citation type="journal article" date="2019" name="ISME J.">
        <title>Genome analyses of uncultured TG2/ZB3 bacteria in 'Margulisbacteria' specifically attached to ectosymbiotic spirochetes of protists in the termite gut.</title>
        <authorList>
            <person name="Utami Y.D."/>
            <person name="Kuwahara H."/>
            <person name="Igai K."/>
            <person name="Murakami T."/>
            <person name="Sugaya K."/>
            <person name="Morikawa T."/>
            <person name="Nagura Y."/>
            <person name="Yuki M."/>
            <person name="Deevong P."/>
            <person name="Inoue T."/>
            <person name="Kihara K."/>
            <person name="Lo N."/>
            <person name="Yamada A."/>
            <person name="Ohkuma M."/>
            <person name="Hongoh Y."/>
        </authorList>
    </citation>
    <scope>NUCLEOTIDE SEQUENCE [LARGE SCALE GENOMIC DNA]</scope>
    <source>
        <strain evidence="1">NkOx7-02</strain>
    </source>
</reference>
<dbReference type="EMBL" id="BGZO01000024">
    <property type="protein sequence ID" value="GBR76322.1"/>
    <property type="molecule type" value="Genomic_DNA"/>
</dbReference>
<dbReference type="Proteomes" id="UP000275925">
    <property type="component" value="Unassembled WGS sequence"/>
</dbReference>
<dbReference type="AlphaFoldDB" id="A0A388TGS7"/>
<protein>
    <submittedName>
        <fullName evidence="1">Uncharacterized protein</fullName>
    </submittedName>
</protein>
<name>A0A388TGS7_9BACT</name>
<proteinExistence type="predicted"/>